<dbReference type="OrthoDB" id="6479964at2759"/>
<reference evidence="7 8" key="1">
    <citation type="journal article" date="2020" name="Cell">
        <title>Large-Scale Comparative Analyses of Tick Genomes Elucidate Their Genetic Diversity and Vector Capacities.</title>
        <authorList>
            <consortium name="Tick Genome and Microbiome Consortium (TIGMIC)"/>
            <person name="Jia N."/>
            <person name="Wang J."/>
            <person name="Shi W."/>
            <person name="Du L."/>
            <person name="Sun Y."/>
            <person name="Zhan W."/>
            <person name="Jiang J.F."/>
            <person name="Wang Q."/>
            <person name="Zhang B."/>
            <person name="Ji P."/>
            <person name="Bell-Sakyi L."/>
            <person name="Cui X.M."/>
            <person name="Yuan T.T."/>
            <person name="Jiang B.G."/>
            <person name="Yang W.F."/>
            <person name="Lam T.T."/>
            <person name="Chang Q.C."/>
            <person name="Ding S.J."/>
            <person name="Wang X.J."/>
            <person name="Zhu J.G."/>
            <person name="Ruan X.D."/>
            <person name="Zhao L."/>
            <person name="Wei J.T."/>
            <person name="Ye R.Z."/>
            <person name="Que T.C."/>
            <person name="Du C.H."/>
            <person name="Zhou Y.H."/>
            <person name="Cheng J.X."/>
            <person name="Dai P.F."/>
            <person name="Guo W.B."/>
            <person name="Han X.H."/>
            <person name="Huang E.J."/>
            <person name="Li L.F."/>
            <person name="Wei W."/>
            <person name="Gao Y.C."/>
            <person name="Liu J.Z."/>
            <person name="Shao H.Z."/>
            <person name="Wang X."/>
            <person name="Wang C.C."/>
            <person name="Yang T.C."/>
            <person name="Huo Q.B."/>
            <person name="Li W."/>
            <person name="Chen H.Y."/>
            <person name="Chen S.E."/>
            <person name="Zhou L.G."/>
            <person name="Ni X.B."/>
            <person name="Tian J.H."/>
            <person name="Sheng Y."/>
            <person name="Liu T."/>
            <person name="Pan Y.S."/>
            <person name="Xia L.Y."/>
            <person name="Li J."/>
            <person name="Zhao F."/>
            <person name="Cao W.C."/>
        </authorList>
    </citation>
    <scope>NUCLEOTIDE SEQUENCE [LARGE SCALE GENOMIC DNA]</scope>
    <source>
        <strain evidence="7">HaeL-2018</strain>
    </source>
</reference>
<dbReference type="Gene3D" id="3.30.40.10">
    <property type="entry name" value="Zinc/RING finger domain, C3HC4 (zinc finger)"/>
    <property type="match status" value="1"/>
</dbReference>
<protein>
    <recommendedName>
        <fullName evidence="6">RING-type domain-containing protein</fullName>
    </recommendedName>
</protein>
<gene>
    <name evidence="7" type="ORF">HPB48_026096</name>
</gene>
<feature type="compositionally biased region" description="Low complexity" evidence="5">
    <location>
        <begin position="220"/>
        <end position="231"/>
    </location>
</feature>
<dbReference type="VEuPathDB" id="VectorBase:HLOH_063635"/>
<keyword evidence="8" id="KW-1185">Reference proteome</keyword>
<evidence type="ECO:0000313" key="8">
    <source>
        <dbReference type="Proteomes" id="UP000821853"/>
    </source>
</evidence>
<dbReference type="SUPFAM" id="SSF57850">
    <property type="entry name" value="RING/U-box"/>
    <property type="match status" value="1"/>
</dbReference>
<dbReference type="Proteomes" id="UP000821853">
    <property type="component" value="Unassembled WGS sequence"/>
</dbReference>
<dbReference type="GO" id="GO:0008270">
    <property type="term" value="F:zinc ion binding"/>
    <property type="evidence" value="ECO:0007669"/>
    <property type="project" value="UniProtKB-KW"/>
</dbReference>
<feature type="compositionally biased region" description="Polar residues" evidence="5">
    <location>
        <begin position="201"/>
        <end position="215"/>
    </location>
</feature>
<keyword evidence="2 4" id="KW-0863">Zinc-finger</keyword>
<evidence type="ECO:0000259" key="6">
    <source>
        <dbReference type="PROSITE" id="PS50089"/>
    </source>
</evidence>
<dbReference type="Pfam" id="PF00097">
    <property type="entry name" value="zf-C3HC4"/>
    <property type="match status" value="1"/>
</dbReference>
<dbReference type="EMBL" id="JABSTR010001604">
    <property type="protein sequence ID" value="KAH9384110.1"/>
    <property type="molecule type" value="Genomic_DNA"/>
</dbReference>
<keyword evidence="3" id="KW-0862">Zinc</keyword>
<proteinExistence type="predicted"/>
<evidence type="ECO:0000256" key="3">
    <source>
        <dbReference type="ARBA" id="ARBA00022833"/>
    </source>
</evidence>
<evidence type="ECO:0000256" key="4">
    <source>
        <dbReference type="PROSITE-ProRule" id="PRU00175"/>
    </source>
</evidence>
<evidence type="ECO:0000256" key="2">
    <source>
        <dbReference type="ARBA" id="ARBA00022771"/>
    </source>
</evidence>
<dbReference type="PROSITE" id="PS50089">
    <property type="entry name" value="ZF_RING_2"/>
    <property type="match status" value="1"/>
</dbReference>
<dbReference type="InterPro" id="IPR017907">
    <property type="entry name" value="Znf_RING_CS"/>
</dbReference>
<keyword evidence="1" id="KW-0479">Metal-binding</keyword>
<accession>A0A9J6H8N0</accession>
<name>A0A9J6H8N0_HAELO</name>
<dbReference type="PROSITE" id="PS00518">
    <property type="entry name" value="ZF_RING_1"/>
    <property type="match status" value="1"/>
</dbReference>
<sequence>MRWSWSVQPPRLIDALISETKQRARVSTYALRLCTPLNMAHGRQEFALVGYSEHLERRPLKFVDPIPASRICSACGNIPRLTYILMCGHAFCEPCYESCASTSECVCPLDGDVCDRDDVTRKEYRAEQLLGRKTRRAAGRCVGGVSSRAAPPGSVAARQGFRCARKRLRSNDLTTDGEQVLKESCPRRGRLAEAPQDDNMRNGTNWPRTIAPNLTRNRRAAAAAAPREAVAPCSEALEK</sequence>
<comment type="caution">
    <text evidence="7">The sequence shown here is derived from an EMBL/GenBank/DDBJ whole genome shotgun (WGS) entry which is preliminary data.</text>
</comment>
<evidence type="ECO:0000313" key="7">
    <source>
        <dbReference type="EMBL" id="KAH9384110.1"/>
    </source>
</evidence>
<evidence type="ECO:0000256" key="5">
    <source>
        <dbReference type="SAM" id="MobiDB-lite"/>
    </source>
</evidence>
<dbReference type="InterPro" id="IPR018957">
    <property type="entry name" value="Znf_C3HC4_RING-type"/>
</dbReference>
<organism evidence="7 8">
    <name type="scientific">Haemaphysalis longicornis</name>
    <name type="common">Bush tick</name>
    <dbReference type="NCBI Taxonomy" id="44386"/>
    <lineage>
        <taxon>Eukaryota</taxon>
        <taxon>Metazoa</taxon>
        <taxon>Ecdysozoa</taxon>
        <taxon>Arthropoda</taxon>
        <taxon>Chelicerata</taxon>
        <taxon>Arachnida</taxon>
        <taxon>Acari</taxon>
        <taxon>Parasitiformes</taxon>
        <taxon>Ixodida</taxon>
        <taxon>Ixodoidea</taxon>
        <taxon>Ixodidae</taxon>
        <taxon>Haemaphysalinae</taxon>
        <taxon>Haemaphysalis</taxon>
    </lineage>
</organism>
<dbReference type="InterPro" id="IPR001841">
    <property type="entry name" value="Znf_RING"/>
</dbReference>
<dbReference type="InterPro" id="IPR013083">
    <property type="entry name" value="Znf_RING/FYVE/PHD"/>
</dbReference>
<evidence type="ECO:0000256" key="1">
    <source>
        <dbReference type="ARBA" id="ARBA00022723"/>
    </source>
</evidence>
<feature type="domain" description="RING-type" evidence="6">
    <location>
        <begin position="72"/>
        <end position="110"/>
    </location>
</feature>
<feature type="region of interest" description="Disordered" evidence="5">
    <location>
        <begin position="184"/>
        <end position="239"/>
    </location>
</feature>
<dbReference type="CDD" id="cd16449">
    <property type="entry name" value="RING-HC"/>
    <property type="match status" value="1"/>
</dbReference>
<dbReference type="AlphaFoldDB" id="A0A9J6H8N0"/>